<feature type="region of interest" description="Disordered" evidence="1">
    <location>
        <begin position="1"/>
        <end position="110"/>
    </location>
</feature>
<feature type="compositionally biased region" description="Polar residues" evidence="1">
    <location>
        <begin position="52"/>
        <end position="61"/>
    </location>
</feature>
<feature type="compositionally biased region" description="Polar residues" evidence="1">
    <location>
        <begin position="94"/>
        <end position="104"/>
    </location>
</feature>
<dbReference type="Proteomes" id="UP000054266">
    <property type="component" value="Unassembled WGS sequence"/>
</dbReference>
<feature type="region of interest" description="Disordered" evidence="1">
    <location>
        <begin position="136"/>
        <end position="215"/>
    </location>
</feature>
<dbReference type="STRING" id="5601.A0A0D2DJ72"/>
<feature type="compositionally biased region" description="Polar residues" evidence="1">
    <location>
        <begin position="191"/>
        <end position="200"/>
    </location>
</feature>
<feature type="compositionally biased region" description="Low complexity" evidence="1">
    <location>
        <begin position="170"/>
        <end position="185"/>
    </location>
</feature>
<organism evidence="2 3">
    <name type="scientific">Phialophora macrospora</name>
    <dbReference type="NCBI Taxonomy" id="1851006"/>
    <lineage>
        <taxon>Eukaryota</taxon>
        <taxon>Fungi</taxon>
        <taxon>Dikarya</taxon>
        <taxon>Ascomycota</taxon>
        <taxon>Pezizomycotina</taxon>
        <taxon>Eurotiomycetes</taxon>
        <taxon>Chaetothyriomycetidae</taxon>
        <taxon>Chaetothyriales</taxon>
        <taxon>Herpotrichiellaceae</taxon>
        <taxon>Phialophora</taxon>
    </lineage>
</organism>
<dbReference type="AlphaFoldDB" id="A0A0D2DJ72"/>
<reference evidence="2 3" key="1">
    <citation type="submission" date="2015-01" db="EMBL/GenBank/DDBJ databases">
        <title>The Genome Sequence of Capronia semiimmersa CBS27337.</title>
        <authorList>
            <consortium name="The Broad Institute Genomics Platform"/>
            <person name="Cuomo C."/>
            <person name="de Hoog S."/>
            <person name="Gorbushina A."/>
            <person name="Stielow B."/>
            <person name="Teixiera M."/>
            <person name="Abouelleil A."/>
            <person name="Chapman S.B."/>
            <person name="Priest M."/>
            <person name="Young S.K."/>
            <person name="Wortman J."/>
            <person name="Nusbaum C."/>
            <person name="Birren B."/>
        </authorList>
    </citation>
    <scope>NUCLEOTIDE SEQUENCE [LARGE SCALE GENOMIC DNA]</scope>
    <source>
        <strain evidence="2 3">CBS 27337</strain>
    </source>
</reference>
<accession>A0A0D2DJ72</accession>
<name>A0A0D2DJ72_9EURO</name>
<sequence>MPIPVRSHSPTKQNSAGNGPSSTTTGLGTVPHAEAPGTKELTRLTREAASARATSKVSARTVTEPKPDNPSPATKVPDSNTRGEAHAAPGPTRNHLSASSSGATRTAPAVSGLAVATVTSRPQWTSNRNAANVRAQVLSSHRRALSATIKPRRTAETRDEAGKASLLVPSHALSSTTSKASLSGSEKAVRSNFSTDQQHYSPKKSSSVPVASGSAPNKTAIRPGFAGRVIPAAEVETLQDELLQLSIVQVKSSATLQAYRASIKSQLRASFEAVAKELSLLKSRQRDRQKTVNALSVSEWLQKKRQTPAAAYTGCDTLLLLAHCQRELQDASKENGPLKDAMKIFDEWCVYTSSRRSNRPADALRDGDSARNLENFFCPSPTVAERWSASFSSAEGRVGACVASWTDLQQPSESTSIGLLIKMQTILAEQILQEIGMCRSIEGLIVREEQEWVRTAVEAALQDAELHHPATAPQASVRRGIWDTR</sequence>
<evidence type="ECO:0000313" key="3">
    <source>
        <dbReference type="Proteomes" id="UP000054266"/>
    </source>
</evidence>
<feature type="compositionally biased region" description="Low complexity" evidence="1">
    <location>
        <begin position="203"/>
        <end position="215"/>
    </location>
</feature>
<gene>
    <name evidence="2" type="ORF">PV04_10595</name>
</gene>
<evidence type="ECO:0000256" key="1">
    <source>
        <dbReference type="SAM" id="MobiDB-lite"/>
    </source>
</evidence>
<evidence type="ECO:0000313" key="2">
    <source>
        <dbReference type="EMBL" id="KIW62417.1"/>
    </source>
</evidence>
<proteinExistence type="predicted"/>
<protein>
    <submittedName>
        <fullName evidence="2">Uncharacterized protein</fullName>
    </submittedName>
</protein>
<dbReference type="HOGENOM" id="CLU_043292_0_0_1"/>
<dbReference type="EMBL" id="KN846963">
    <property type="protein sequence ID" value="KIW62417.1"/>
    <property type="molecule type" value="Genomic_DNA"/>
</dbReference>
<keyword evidence="3" id="KW-1185">Reference proteome</keyword>
<feature type="compositionally biased region" description="Polar residues" evidence="1">
    <location>
        <begin position="8"/>
        <end position="27"/>
    </location>
</feature>
<feature type="compositionally biased region" description="Basic and acidic residues" evidence="1">
    <location>
        <begin position="153"/>
        <end position="162"/>
    </location>
</feature>